<evidence type="ECO:0008006" key="6">
    <source>
        <dbReference type="Google" id="ProtNLM"/>
    </source>
</evidence>
<gene>
    <name evidence="2" type="ORF">BCL90_3413</name>
    <name evidence="3" type="ORF">E3V97_18570</name>
</gene>
<keyword evidence="5" id="KW-1185">Reference proteome</keyword>
<dbReference type="InterPro" id="IPR029055">
    <property type="entry name" value="Ntn_hydrolases_N"/>
</dbReference>
<dbReference type="SUPFAM" id="SSF56235">
    <property type="entry name" value="N-terminal nucleophile aminohydrolases (Ntn hydrolases)"/>
    <property type="match status" value="1"/>
</dbReference>
<sequence>MKKILTLTVIAISTLIKPSQACTVISCALKGEVFAAANEDDYMGFARMWFNPKTTERYGSVCFGLPDLQAQAAMNEYGLFYDFTAQNIDPAKYHPKNIYKGDLFFEILGKCKTVKEALVYLEKYDYAISSQVLIADALGNSIIINAGTQLPKSGYYQINTNFDISAVKTKNYSCRRYDISEQMLKEAKTIHVPFFRDILNRTRQEGKLSTIYSNIYDLKRGIITVYHFHDFEYPYIIDLKKELAKGYRLEKISDHFPASFAYEQFLMSDKPMYRKEMMLDEINEKGLRPTINRYFDLGKKMPKDSTITNTLLEVGIQLVKDGYNKHAQGGI</sequence>
<protein>
    <recommendedName>
        <fullName evidence="6">Linear amide C-N hydrolase</fullName>
    </recommendedName>
</protein>
<comment type="caution">
    <text evidence="2">The sequence shown here is derived from an EMBL/GenBank/DDBJ whole genome shotgun (WGS) entry which is preliminary data.</text>
</comment>
<dbReference type="EMBL" id="SOPX01000003">
    <property type="protein sequence ID" value="TFB30176.1"/>
    <property type="molecule type" value="Genomic_DNA"/>
</dbReference>
<evidence type="ECO:0000256" key="1">
    <source>
        <dbReference type="SAM" id="SignalP"/>
    </source>
</evidence>
<evidence type="ECO:0000313" key="3">
    <source>
        <dbReference type="EMBL" id="TFB30176.1"/>
    </source>
</evidence>
<dbReference type="Gene3D" id="3.60.60.10">
    <property type="entry name" value="Penicillin V Acylase, Chain A"/>
    <property type="match status" value="1"/>
</dbReference>
<evidence type="ECO:0000313" key="2">
    <source>
        <dbReference type="EMBL" id="RLJ75066.1"/>
    </source>
</evidence>
<dbReference type="RefSeq" id="WP_121285040.1">
    <property type="nucleotide sequence ID" value="NZ_RCCK01000012.1"/>
</dbReference>
<evidence type="ECO:0000313" key="5">
    <source>
        <dbReference type="Proteomes" id="UP000297429"/>
    </source>
</evidence>
<dbReference type="EMBL" id="RCCK01000012">
    <property type="protein sequence ID" value="RLJ75066.1"/>
    <property type="molecule type" value="Genomic_DNA"/>
</dbReference>
<proteinExistence type="predicted"/>
<name>A0A497Y0A6_9SPHI</name>
<organism evidence="2 4">
    <name type="scientific">Pedobacter alluvionis</name>
    <dbReference type="NCBI Taxonomy" id="475253"/>
    <lineage>
        <taxon>Bacteria</taxon>
        <taxon>Pseudomonadati</taxon>
        <taxon>Bacteroidota</taxon>
        <taxon>Sphingobacteriia</taxon>
        <taxon>Sphingobacteriales</taxon>
        <taxon>Sphingobacteriaceae</taxon>
        <taxon>Pedobacter</taxon>
    </lineage>
</organism>
<reference evidence="3 5" key="2">
    <citation type="submission" date="2019-03" db="EMBL/GenBank/DDBJ databases">
        <authorList>
            <person name="He R.-H."/>
        </authorList>
    </citation>
    <scope>NUCLEOTIDE SEQUENCE [LARGE SCALE GENOMIC DNA]</scope>
    <source>
        <strain evidence="3 5">DSM 19624</strain>
    </source>
</reference>
<dbReference type="Proteomes" id="UP000273898">
    <property type="component" value="Unassembled WGS sequence"/>
</dbReference>
<feature type="chain" id="PRO_5044605583" description="Linear amide C-N hydrolase" evidence="1">
    <location>
        <begin position="22"/>
        <end position="331"/>
    </location>
</feature>
<dbReference type="OrthoDB" id="738883at2"/>
<feature type="signal peptide" evidence="1">
    <location>
        <begin position="1"/>
        <end position="21"/>
    </location>
</feature>
<evidence type="ECO:0000313" key="4">
    <source>
        <dbReference type="Proteomes" id="UP000273898"/>
    </source>
</evidence>
<reference evidence="2 4" key="1">
    <citation type="submission" date="2018-10" db="EMBL/GenBank/DDBJ databases">
        <title>Genomic Encyclopedia of Archaeal and Bacterial Type Strains, Phase II (KMG-II): from individual species to whole genera.</title>
        <authorList>
            <person name="Goeker M."/>
        </authorList>
    </citation>
    <scope>NUCLEOTIDE SEQUENCE [LARGE SCALE GENOMIC DNA]</scope>
    <source>
        <strain evidence="2 4">DSM 19624</strain>
    </source>
</reference>
<keyword evidence="1" id="KW-0732">Signal</keyword>
<accession>A0A497Y0A6</accession>
<dbReference type="Proteomes" id="UP000297429">
    <property type="component" value="Unassembled WGS sequence"/>
</dbReference>
<dbReference type="AlphaFoldDB" id="A0A497Y0A6"/>